<dbReference type="GO" id="GO:0044183">
    <property type="term" value="F:protein folding chaperone"/>
    <property type="evidence" value="ECO:0007669"/>
    <property type="project" value="TreeGrafter"/>
</dbReference>
<dbReference type="EMBL" id="JAXIOK010000016">
    <property type="protein sequence ID" value="KAK4753328.1"/>
    <property type="molecule type" value="Genomic_DNA"/>
</dbReference>
<accession>A0AAN7JSU3</accession>
<evidence type="ECO:0000256" key="4">
    <source>
        <dbReference type="ARBA" id="ARBA00023110"/>
    </source>
</evidence>
<evidence type="ECO:0000256" key="5">
    <source>
        <dbReference type="ARBA" id="ARBA00023186"/>
    </source>
</evidence>
<dbReference type="InterPro" id="IPR008881">
    <property type="entry name" value="Trigger_fac_ribosome-bd_bac"/>
</dbReference>
<reference evidence="11 12" key="1">
    <citation type="journal article" date="2023" name="Hortic Res">
        <title>Pangenome of water caltrop reveals structural variations and asymmetric subgenome divergence after allopolyploidization.</title>
        <authorList>
            <person name="Zhang X."/>
            <person name="Chen Y."/>
            <person name="Wang L."/>
            <person name="Yuan Y."/>
            <person name="Fang M."/>
            <person name="Shi L."/>
            <person name="Lu R."/>
            <person name="Comes H.P."/>
            <person name="Ma Y."/>
            <person name="Chen Y."/>
            <person name="Huang G."/>
            <person name="Zhou Y."/>
            <person name="Zheng Z."/>
            <person name="Qiu Y."/>
        </authorList>
    </citation>
    <scope>NUCLEOTIDE SEQUENCE [LARGE SCALE GENOMIC DNA]</scope>
    <source>
        <tissue evidence="11">Roots</tissue>
    </source>
</reference>
<organism evidence="11 12">
    <name type="scientific">Trapa incisa</name>
    <dbReference type="NCBI Taxonomy" id="236973"/>
    <lineage>
        <taxon>Eukaryota</taxon>
        <taxon>Viridiplantae</taxon>
        <taxon>Streptophyta</taxon>
        <taxon>Embryophyta</taxon>
        <taxon>Tracheophyta</taxon>
        <taxon>Spermatophyta</taxon>
        <taxon>Magnoliopsida</taxon>
        <taxon>eudicotyledons</taxon>
        <taxon>Gunneridae</taxon>
        <taxon>Pentapetalae</taxon>
        <taxon>rosids</taxon>
        <taxon>malvids</taxon>
        <taxon>Myrtales</taxon>
        <taxon>Lythraceae</taxon>
        <taxon>Trapa</taxon>
    </lineage>
</organism>
<dbReference type="InterPro" id="IPR037041">
    <property type="entry name" value="Trigger_fac_C_sf"/>
</dbReference>
<comment type="similarity">
    <text evidence="2">Belongs to the FKBP-type PPIase family. Tig subfamily.</text>
</comment>
<comment type="function">
    <text evidence="7">Involved in protein export. Acts as a chaperone by maintaining the newly synthesized protein in an open conformation. Functions as a peptidyl-prolyl cis-trans isomerase.</text>
</comment>
<dbReference type="GO" id="GO:0015031">
    <property type="term" value="P:protein transport"/>
    <property type="evidence" value="ECO:0007669"/>
    <property type="project" value="InterPro"/>
</dbReference>
<dbReference type="Gene3D" id="3.30.70.1050">
    <property type="entry name" value="Trigger factor ribosome-binding domain"/>
    <property type="match status" value="1"/>
</dbReference>
<dbReference type="InterPro" id="IPR036611">
    <property type="entry name" value="Trigger_fac_ribosome-bd_sf"/>
</dbReference>
<keyword evidence="6" id="KW-0413">Isomerase</keyword>
<dbReference type="GO" id="GO:0051083">
    <property type="term" value="P:'de novo' cotranslational protein folding"/>
    <property type="evidence" value="ECO:0007669"/>
    <property type="project" value="TreeGrafter"/>
</dbReference>
<evidence type="ECO:0000256" key="1">
    <source>
        <dbReference type="ARBA" id="ARBA00000971"/>
    </source>
</evidence>
<feature type="region of interest" description="Disordered" evidence="8">
    <location>
        <begin position="1"/>
        <end position="20"/>
    </location>
</feature>
<dbReference type="PANTHER" id="PTHR30560:SF3">
    <property type="entry name" value="TRIGGER FACTOR-LIKE PROTEIN TIG, CHLOROPLASTIC"/>
    <property type="match status" value="1"/>
</dbReference>
<comment type="caution">
    <text evidence="11">The sequence shown here is derived from an EMBL/GenBank/DDBJ whole genome shotgun (WGS) entry which is preliminary data.</text>
</comment>
<evidence type="ECO:0000256" key="7">
    <source>
        <dbReference type="ARBA" id="ARBA00024849"/>
    </source>
</evidence>
<dbReference type="FunFam" id="1.10.3120.10:FF:000004">
    <property type="entry name" value="Chloroplast trigger factor"/>
    <property type="match status" value="1"/>
</dbReference>
<dbReference type="Pfam" id="PF05698">
    <property type="entry name" value="Trigger_C"/>
    <property type="match status" value="1"/>
</dbReference>
<dbReference type="InterPro" id="IPR027304">
    <property type="entry name" value="Trigger_fact/SurA_dom_sf"/>
</dbReference>
<dbReference type="GO" id="GO:0043335">
    <property type="term" value="P:protein unfolding"/>
    <property type="evidence" value="ECO:0007669"/>
    <property type="project" value="TreeGrafter"/>
</dbReference>
<evidence type="ECO:0000313" key="12">
    <source>
        <dbReference type="Proteomes" id="UP001345219"/>
    </source>
</evidence>
<gene>
    <name evidence="11" type="ORF">SAY87_022126</name>
</gene>
<evidence type="ECO:0000259" key="9">
    <source>
        <dbReference type="Pfam" id="PF05697"/>
    </source>
</evidence>
<dbReference type="SUPFAM" id="SSF102735">
    <property type="entry name" value="Trigger factor ribosome-binding domain"/>
    <property type="match status" value="1"/>
</dbReference>
<evidence type="ECO:0000313" key="11">
    <source>
        <dbReference type="EMBL" id="KAK4753328.1"/>
    </source>
</evidence>
<dbReference type="FunFam" id="3.10.50.40:FF:000001">
    <property type="entry name" value="Trigger factor"/>
    <property type="match status" value="1"/>
</dbReference>
<dbReference type="InterPro" id="IPR008880">
    <property type="entry name" value="Trigger_fac_C"/>
</dbReference>
<dbReference type="GO" id="GO:0003755">
    <property type="term" value="F:peptidyl-prolyl cis-trans isomerase activity"/>
    <property type="evidence" value="ECO:0007669"/>
    <property type="project" value="UniProtKB-KW"/>
</dbReference>
<dbReference type="HAMAP" id="MF_00303">
    <property type="entry name" value="Trigger_factor_Tig"/>
    <property type="match status" value="1"/>
</dbReference>
<keyword evidence="5" id="KW-0143">Chaperone</keyword>
<dbReference type="SUPFAM" id="SSF109998">
    <property type="entry name" value="Triger factor/SurA peptide-binding domain-like"/>
    <property type="match status" value="1"/>
</dbReference>
<dbReference type="NCBIfam" id="TIGR00115">
    <property type="entry name" value="tig"/>
    <property type="match status" value="1"/>
</dbReference>
<keyword evidence="4" id="KW-0697">Rotamase</keyword>
<evidence type="ECO:0000256" key="8">
    <source>
        <dbReference type="SAM" id="MobiDB-lite"/>
    </source>
</evidence>
<dbReference type="Gene3D" id="1.10.3120.10">
    <property type="entry name" value="Trigger factor, C-terminal domain"/>
    <property type="match status" value="1"/>
</dbReference>
<evidence type="ECO:0000259" key="10">
    <source>
        <dbReference type="Pfam" id="PF05698"/>
    </source>
</evidence>
<feature type="domain" description="Trigger factor C-terminal" evidence="10">
    <location>
        <begin position="442"/>
        <end position="599"/>
    </location>
</feature>
<dbReference type="InterPro" id="IPR005215">
    <property type="entry name" value="Trig_fac"/>
</dbReference>
<keyword evidence="12" id="KW-1185">Reference proteome</keyword>
<dbReference type="AlphaFoldDB" id="A0AAN7JSU3"/>
<evidence type="ECO:0000256" key="2">
    <source>
        <dbReference type="ARBA" id="ARBA00005464"/>
    </source>
</evidence>
<evidence type="ECO:0000256" key="6">
    <source>
        <dbReference type="ARBA" id="ARBA00023235"/>
    </source>
</evidence>
<dbReference type="GO" id="GO:0043022">
    <property type="term" value="F:ribosome binding"/>
    <property type="evidence" value="ECO:0007669"/>
    <property type="project" value="TreeGrafter"/>
</dbReference>
<dbReference type="Proteomes" id="UP001345219">
    <property type="component" value="Chromosome 16"/>
</dbReference>
<dbReference type="SUPFAM" id="SSF54534">
    <property type="entry name" value="FKBP-like"/>
    <property type="match status" value="1"/>
</dbReference>
<dbReference type="Gene3D" id="3.10.50.40">
    <property type="match status" value="1"/>
</dbReference>
<proteinExistence type="inferred from homology"/>
<dbReference type="InterPro" id="IPR046357">
    <property type="entry name" value="PPIase_dom_sf"/>
</dbReference>
<name>A0AAN7JSU3_9MYRT</name>
<comment type="catalytic activity">
    <reaction evidence="1">
        <text>[protein]-peptidylproline (omega=180) = [protein]-peptidylproline (omega=0)</text>
        <dbReference type="Rhea" id="RHEA:16237"/>
        <dbReference type="Rhea" id="RHEA-COMP:10747"/>
        <dbReference type="Rhea" id="RHEA-COMP:10748"/>
        <dbReference type="ChEBI" id="CHEBI:83833"/>
        <dbReference type="ChEBI" id="CHEBI:83834"/>
        <dbReference type="EC" id="5.2.1.8"/>
    </reaction>
</comment>
<feature type="domain" description="Trigger factor ribosome-binding bacterial" evidence="9">
    <location>
        <begin position="160"/>
        <end position="313"/>
    </location>
</feature>
<dbReference type="EC" id="5.2.1.8" evidence="3"/>
<dbReference type="PANTHER" id="PTHR30560">
    <property type="entry name" value="TRIGGER FACTOR CHAPERONE AND PEPTIDYL-PROLYL CIS/TRANS ISOMERASE"/>
    <property type="match status" value="1"/>
</dbReference>
<evidence type="ECO:0000256" key="3">
    <source>
        <dbReference type="ARBA" id="ARBA00013194"/>
    </source>
</evidence>
<sequence>MADRMLESNQQRKSHETTKRPSALLCSTLSKRTVLAPLGLPRNIHLIFIVYPQSSRWSSKASSFLYLLARGSFSRSQRMDLCISSTTPRCVPFPSVVGLPLSLPSCSSVRVKEMSLSTRHKLSFGIWYPLEPLESPSTTRRFAASVAVGTESDRLPADIQVTEAEEPNCRVRLSVEVPPAVCQDCYRRVIKEFMKQAKVPGFRPGKNVPESILLSYVGKQNVQKATVESILKRTLPHAMSSVSGRALKDSVRIMTKYSDMEQAYSSNSSLRYDVVVDVAPEVKWVPEDGYKNLKIVVEIDREIDAQKACDEELKRRYKSLGALKIVADRGLQIGDVAVLDISATTIDQDESKVQRIPSAESKGYQFDTEDGDKVLPGFLDSIIGIQPGETKAFPLAFPESWRQENLRGVNALFTVDCKELFYRQLPELDDSLADKLLPGCSSLKEVEESLLAKCREVEDTAREQATDNAILHQLRKMVEIDIPLSLFEEQGRQLYGAQLLQMQASMNLNEQQLASLSSPETVREYLEDQKENIISVIKQNMAVGDIFKRENLQFSTDELVKEVENSIQEFKRHKQEYDEDRIREQVQEVMEGAKVLEWLREHAQIQYVTR</sequence>
<dbReference type="FunFam" id="3.30.70.1050:FF:000004">
    <property type="entry name" value="Trigger factor"/>
    <property type="match status" value="1"/>
</dbReference>
<dbReference type="Pfam" id="PF05697">
    <property type="entry name" value="Trigger_N"/>
    <property type="match status" value="1"/>
</dbReference>
<protein>
    <recommendedName>
        <fullName evidence="3">peptidylprolyl isomerase</fullName>
        <ecNumber evidence="3">5.2.1.8</ecNumber>
    </recommendedName>
</protein>